<accession>A0ABR7GK17</accession>
<dbReference type="PROSITE" id="PS50082">
    <property type="entry name" value="WD_REPEATS_2"/>
    <property type="match status" value="1"/>
</dbReference>
<dbReference type="Proteomes" id="UP000641741">
    <property type="component" value="Unassembled WGS sequence"/>
</dbReference>
<dbReference type="EMBL" id="JACOPK010000001">
    <property type="protein sequence ID" value="MBC5694663.1"/>
    <property type="molecule type" value="Genomic_DNA"/>
</dbReference>
<name>A0ABR7GK17_9FIRM</name>
<comment type="caution">
    <text evidence="3">The sequence shown here is derived from an EMBL/GenBank/DDBJ whole genome shotgun (WGS) entry which is preliminary data.</text>
</comment>
<keyword evidence="1" id="KW-0853">WD repeat</keyword>
<gene>
    <name evidence="3" type="ORF">H8S02_01680</name>
</gene>
<evidence type="ECO:0000256" key="1">
    <source>
        <dbReference type="PROSITE-ProRule" id="PRU00221"/>
    </source>
</evidence>
<evidence type="ECO:0000256" key="2">
    <source>
        <dbReference type="SAM" id="SignalP"/>
    </source>
</evidence>
<reference evidence="3 4" key="1">
    <citation type="submission" date="2020-08" db="EMBL/GenBank/DDBJ databases">
        <title>Genome public.</title>
        <authorList>
            <person name="Liu C."/>
            <person name="Sun Q."/>
        </authorList>
    </citation>
    <scope>NUCLEOTIDE SEQUENCE [LARGE SCALE GENOMIC DNA]</scope>
    <source>
        <strain evidence="3 4">M2</strain>
    </source>
</reference>
<protein>
    <submittedName>
        <fullName evidence="3">Uncharacterized protein</fullName>
    </submittedName>
</protein>
<feature type="signal peptide" evidence="2">
    <location>
        <begin position="1"/>
        <end position="21"/>
    </location>
</feature>
<keyword evidence="2" id="KW-0732">Signal</keyword>
<keyword evidence="4" id="KW-1185">Reference proteome</keyword>
<feature type="chain" id="PRO_5047169903" evidence="2">
    <location>
        <begin position="22"/>
        <end position="229"/>
    </location>
</feature>
<proteinExistence type="predicted"/>
<evidence type="ECO:0000313" key="3">
    <source>
        <dbReference type="EMBL" id="MBC5694663.1"/>
    </source>
</evidence>
<organism evidence="3 4">
    <name type="scientific">Agathobaculum hominis</name>
    <dbReference type="NCBI Taxonomy" id="2763014"/>
    <lineage>
        <taxon>Bacteria</taxon>
        <taxon>Bacillati</taxon>
        <taxon>Bacillota</taxon>
        <taxon>Clostridia</taxon>
        <taxon>Eubacteriales</taxon>
        <taxon>Butyricicoccaceae</taxon>
        <taxon>Agathobaculum</taxon>
    </lineage>
</organism>
<feature type="repeat" description="WD" evidence="1">
    <location>
        <begin position="212"/>
        <end position="229"/>
    </location>
</feature>
<evidence type="ECO:0000313" key="4">
    <source>
        <dbReference type="Proteomes" id="UP000641741"/>
    </source>
</evidence>
<sequence>MLSVTLAGCMAASALMMSAGAANIPNAKDMSVKQLAYMDIVHAPAALKDDILSAREKIIYGNQAWAVDGALSIIRKDGSVEELPEFTDLYPGWEIPEHKPAIVTSDAANYSGRSTIGHTGNVYLTRASSTVNSKSFYSFTGDDREVGTYAITLPGTSYNLGFYDENSYRDKGWIPSLSKGEGGKITSQEGVRYSVHASVPSTSAIGYARMKVVTPASDGNINFWDVEDR</sequence>
<dbReference type="InterPro" id="IPR001680">
    <property type="entry name" value="WD40_rpt"/>
</dbReference>